<evidence type="ECO:0000313" key="3">
    <source>
        <dbReference type="EMBL" id="EME81800.1"/>
    </source>
</evidence>
<dbReference type="eggNOG" id="ENOG502SQKF">
    <property type="taxonomic scope" value="Eukaryota"/>
</dbReference>
<accession>M2YVT3</accession>
<dbReference type="SUPFAM" id="SSF48403">
    <property type="entry name" value="Ankyrin repeat"/>
    <property type="match status" value="1"/>
</dbReference>
<dbReference type="RefSeq" id="XP_007927169.1">
    <property type="nucleotide sequence ID" value="XM_007928978.1"/>
</dbReference>
<dbReference type="SMART" id="SM00248">
    <property type="entry name" value="ANK"/>
    <property type="match status" value="4"/>
</dbReference>
<evidence type="ECO:0008006" key="5">
    <source>
        <dbReference type="Google" id="ProtNLM"/>
    </source>
</evidence>
<dbReference type="Gene3D" id="1.25.40.20">
    <property type="entry name" value="Ankyrin repeat-containing domain"/>
    <property type="match status" value="1"/>
</dbReference>
<proteinExistence type="predicted"/>
<organism evidence="3 4">
    <name type="scientific">Pseudocercospora fijiensis (strain CIRAD86)</name>
    <name type="common">Black leaf streak disease fungus</name>
    <name type="synonym">Mycosphaerella fijiensis</name>
    <dbReference type="NCBI Taxonomy" id="383855"/>
    <lineage>
        <taxon>Eukaryota</taxon>
        <taxon>Fungi</taxon>
        <taxon>Dikarya</taxon>
        <taxon>Ascomycota</taxon>
        <taxon>Pezizomycotina</taxon>
        <taxon>Dothideomycetes</taxon>
        <taxon>Dothideomycetidae</taxon>
        <taxon>Mycosphaerellales</taxon>
        <taxon>Mycosphaerellaceae</taxon>
        <taxon>Pseudocercospora</taxon>
    </lineage>
</organism>
<dbReference type="OrthoDB" id="426293at2759"/>
<dbReference type="PANTHER" id="PTHR24189">
    <property type="entry name" value="MYOTROPHIN"/>
    <property type="match status" value="1"/>
</dbReference>
<dbReference type="HOGENOM" id="CLU_078314_0_0_1"/>
<dbReference type="Proteomes" id="UP000016932">
    <property type="component" value="Unassembled WGS sequence"/>
</dbReference>
<gene>
    <name evidence="3" type="ORF">MYCFIDRAFT_78768</name>
</gene>
<evidence type="ECO:0000256" key="2">
    <source>
        <dbReference type="ARBA" id="ARBA00023043"/>
    </source>
</evidence>
<dbReference type="InterPro" id="IPR002110">
    <property type="entry name" value="Ankyrin_rpt"/>
</dbReference>
<evidence type="ECO:0000313" key="4">
    <source>
        <dbReference type="Proteomes" id="UP000016932"/>
    </source>
</evidence>
<evidence type="ECO:0000256" key="1">
    <source>
        <dbReference type="ARBA" id="ARBA00022737"/>
    </source>
</evidence>
<dbReference type="InterPro" id="IPR050745">
    <property type="entry name" value="Multifunctional_regulatory"/>
</dbReference>
<dbReference type="GeneID" id="19341505"/>
<keyword evidence="4" id="KW-1185">Reference proteome</keyword>
<name>M2YVT3_PSEFD</name>
<dbReference type="VEuPathDB" id="FungiDB:MYCFIDRAFT_78768"/>
<protein>
    <recommendedName>
        <fullName evidence="5">Ankyrin repeat protein</fullName>
    </recommendedName>
</protein>
<sequence>MAHAAFNDLGSETDDVSVMEQAILLASQPSSRHAVSDIVQRGLKRACARNAIHVLQYVLEHGPDVEKLIAKDILINDEPTKPSQEVLEILVAHGWDINSRGDSWPLLWFVVEYPDLVEWCLDHGAKVDVPDDLSRGSSPPPTILGLAASSGSVETFELLRRRGAPLDRRTLHLAVEKATLLASRGTSQPYTDRMAMVRHLIDVVKLDVNAIEHRVGDQCSTPLCYLARRPNSDSHRELINFLLDRGADPEMDCGTEGGIDWPRPIDCAESCGNLEFLHAVQEWRGRQQGDGSSESI</sequence>
<dbReference type="PANTHER" id="PTHR24189:SF50">
    <property type="entry name" value="ANKYRIN REPEAT AND SOCS BOX PROTEIN 2"/>
    <property type="match status" value="1"/>
</dbReference>
<dbReference type="KEGG" id="pfj:MYCFIDRAFT_78768"/>
<keyword evidence="1" id="KW-0677">Repeat</keyword>
<dbReference type="InterPro" id="IPR036770">
    <property type="entry name" value="Ankyrin_rpt-contain_sf"/>
</dbReference>
<reference evidence="3 4" key="1">
    <citation type="journal article" date="2012" name="PLoS Pathog.">
        <title>Diverse lifestyles and strategies of plant pathogenesis encoded in the genomes of eighteen Dothideomycetes fungi.</title>
        <authorList>
            <person name="Ohm R.A."/>
            <person name="Feau N."/>
            <person name="Henrissat B."/>
            <person name="Schoch C.L."/>
            <person name="Horwitz B.A."/>
            <person name="Barry K.W."/>
            <person name="Condon B.J."/>
            <person name="Copeland A.C."/>
            <person name="Dhillon B."/>
            <person name="Glaser F."/>
            <person name="Hesse C.N."/>
            <person name="Kosti I."/>
            <person name="LaButti K."/>
            <person name="Lindquist E.A."/>
            <person name="Lucas S."/>
            <person name="Salamov A.A."/>
            <person name="Bradshaw R.E."/>
            <person name="Ciuffetti L."/>
            <person name="Hamelin R.C."/>
            <person name="Kema G.H.J."/>
            <person name="Lawrence C."/>
            <person name="Scott J.A."/>
            <person name="Spatafora J.W."/>
            <person name="Turgeon B.G."/>
            <person name="de Wit P.J.G.M."/>
            <person name="Zhong S."/>
            <person name="Goodwin S.B."/>
            <person name="Grigoriev I.V."/>
        </authorList>
    </citation>
    <scope>NUCLEOTIDE SEQUENCE [LARGE SCALE GENOMIC DNA]</scope>
    <source>
        <strain evidence="3 4">CIRAD86</strain>
    </source>
</reference>
<keyword evidence="2" id="KW-0040">ANK repeat</keyword>
<dbReference type="EMBL" id="KB446559">
    <property type="protein sequence ID" value="EME81800.1"/>
    <property type="molecule type" value="Genomic_DNA"/>
</dbReference>
<dbReference type="AlphaFoldDB" id="M2YVT3"/>